<dbReference type="InterPro" id="IPR053842">
    <property type="entry name" value="NikA-like"/>
</dbReference>
<dbReference type="RefSeq" id="WP_192541839.1">
    <property type="nucleotide sequence ID" value="NZ_JBQDLW010000023.1"/>
</dbReference>
<dbReference type="Proteomes" id="UP000707245">
    <property type="component" value="Unassembled WGS sequence"/>
</dbReference>
<comment type="caution">
    <text evidence="1">The sequence shown here is derived from an EMBL/GenBank/DDBJ whole genome shotgun (WGS) entry which is preliminary data.</text>
</comment>
<organism evidence="1 2">
    <name type="scientific">Pseudoalteromonas prydzensis</name>
    <dbReference type="NCBI Taxonomy" id="182141"/>
    <lineage>
        <taxon>Bacteria</taxon>
        <taxon>Pseudomonadati</taxon>
        <taxon>Pseudomonadota</taxon>
        <taxon>Gammaproteobacteria</taxon>
        <taxon>Alteromonadales</taxon>
        <taxon>Pseudoalteromonadaceae</taxon>
        <taxon>Pseudoalteromonas</taxon>
    </lineage>
</organism>
<dbReference type="EMBL" id="RRZA01000032">
    <property type="protein sequence ID" value="MBE0458055.1"/>
    <property type="molecule type" value="Genomic_DNA"/>
</dbReference>
<gene>
    <name evidence="1" type="primary">mobC</name>
    <name evidence="1" type="ORF">EI167_11455</name>
</gene>
<name>A0ABR9FML8_9GAMM</name>
<sequence>MIEKKRTKSIKIRVNECELEQLNNKKAKAGFSMLADYMRTVSLDLVVPAKNVYPSVDPTLHRLLSGIGNSVNQIARKVNNSQLKAADSFKIICILSSIDSNLKKIRMSWSAK</sequence>
<dbReference type="Pfam" id="PF21983">
    <property type="entry name" value="NikA-like"/>
    <property type="match status" value="1"/>
</dbReference>
<accession>A0ABR9FML8</accession>
<keyword evidence="2" id="KW-1185">Reference proteome</keyword>
<proteinExistence type="predicted"/>
<reference evidence="1 2" key="1">
    <citation type="submission" date="2020-07" db="EMBL/GenBank/DDBJ databases">
        <title>Halophilic bacteria isolated from french cheeses.</title>
        <authorList>
            <person name="Kothe C.I."/>
            <person name="Farah-Kraiem B."/>
            <person name="Renault P."/>
            <person name="Dridi B."/>
        </authorList>
    </citation>
    <scope>NUCLEOTIDE SEQUENCE [LARGE SCALE GENOMIC DNA]</scope>
    <source>
        <strain evidence="1 2">FME14</strain>
    </source>
</reference>
<protein>
    <submittedName>
        <fullName evidence="1">Plasmid mobilization relaxosome protein MobC</fullName>
    </submittedName>
</protein>
<evidence type="ECO:0000313" key="2">
    <source>
        <dbReference type="Proteomes" id="UP000707245"/>
    </source>
</evidence>
<evidence type="ECO:0000313" key="1">
    <source>
        <dbReference type="EMBL" id="MBE0458055.1"/>
    </source>
</evidence>